<proteinExistence type="predicted"/>
<dbReference type="Proteomes" id="UP000789366">
    <property type="component" value="Unassembled WGS sequence"/>
</dbReference>
<comment type="caution">
    <text evidence="1">The sequence shown here is derived from an EMBL/GenBank/DDBJ whole genome shotgun (WGS) entry which is preliminary data.</text>
</comment>
<organism evidence="1 2">
    <name type="scientific">Cetraspora pellucida</name>
    <dbReference type="NCBI Taxonomy" id="1433469"/>
    <lineage>
        <taxon>Eukaryota</taxon>
        <taxon>Fungi</taxon>
        <taxon>Fungi incertae sedis</taxon>
        <taxon>Mucoromycota</taxon>
        <taxon>Glomeromycotina</taxon>
        <taxon>Glomeromycetes</taxon>
        <taxon>Diversisporales</taxon>
        <taxon>Gigasporaceae</taxon>
        <taxon>Cetraspora</taxon>
    </lineage>
</organism>
<evidence type="ECO:0000313" key="1">
    <source>
        <dbReference type="EMBL" id="CAG8550331.1"/>
    </source>
</evidence>
<sequence length="250" mass="28443">MTKPLAHKRIQKEKMNAAHSAWQVMNTTLSKNLIDLSSSEEYEDTNSDGDDDSDDDFVEDDDELDNDEGEDSIINRLAASEADIKKKKNKDVQKYILGFLHALIKEKKSVKGCFSRNTQPLAINDDESIEDHGFSDGKCDNSESEEELLLDGQEKMEASETVVKVVNDGLWLTRCIRKWANICMKGELISLSLRRKMFTKSLLHDELISLQLAAYLLSQKFKATPELVKNYLNQHILSQLNIRPVQHISI</sequence>
<name>A0ACA9LYY5_9GLOM</name>
<protein>
    <submittedName>
        <fullName evidence="1">11886_t:CDS:1</fullName>
    </submittedName>
</protein>
<evidence type="ECO:0000313" key="2">
    <source>
        <dbReference type="Proteomes" id="UP000789366"/>
    </source>
</evidence>
<accession>A0ACA9LYY5</accession>
<gene>
    <name evidence="1" type="ORF">SPELUC_LOCUS5177</name>
</gene>
<keyword evidence="2" id="KW-1185">Reference proteome</keyword>
<dbReference type="EMBL" id="CAJVPW010005122">
    <property type="protein sequence ID" value="CAG8550331.1"/>
    <property type="molecule type" value="Genomic_DNA"/>
</dbReference>
<reference evidence="1" key="1">
    <citation type="submission" date="2021-06" db="EMBL/GenBank/DDBJ databases">
        <authorList>
            <person name="Kallberg Y."/>
            <person name="Tangrot J."/>
            <person name="Rosling A."/>
        </authorList>
    </citation>
    <scope>NUCLEOTIDE SEQUENCE</scope>
    <source>
        <strain evidence="1">28 12/20/2015</strain>
    </source>
</reference>